<proteinExistence type="predicted"/>
<sequence length="67" mass="6727">PSQLEGGAGPLPLGPGGHARLGPGSSDSAELPGLWQQLQRALHPGARASSPTVTLGGGSPLWHWSVL</sequence>
<comment type="caution">
    <text evidence="2">The sequence shown here is derived from an EMBL/GenBank/DDBJ whole genome shotgun (WGS) entry which is preliminary data.</text>
</comment>
<protein>
    <submittedName>
        <fullName evidence="2">Uncharacterized protein</fullName>
    </submittedName>
</protein>
<organism evidence="2 3">
    <name type="scientific">Marmota monax</name>
    <name type="common">Woodchuck</name>
    <dbReference type="NCBI Taxonomy" id="9995"/>
    <lineage>
        <taxon>Eukaryota</taxon>
        <taxon>Metazoa</taxon>
        <taxon>Chordata</taxon>
        <taxon>Craniata</taxon>
        <taxon>Vertebrata</taxon>
        <taxon>Euteleostomi</taxon>
        <taxon>Mammalia</taxon>
        <taxon>Eutheria</taxon>
        <taxon>Euarchontoglires</taxon>
        <taxon>Glires</taxon>
        <taxon>Rodentia</taxon>
        <taxon>Sciuromorpha</taxon>
        <taxon>Sciuridae</taxon>
        <taxon>Xerinae</taxon>
        <taxon>Marmotini</taxon>
        <taxon>Marmota</taxon>
    </lineage>
</organism>
<name>A0A5E4AWB3_MARMO</name>
<evidence type="ECO:0000313" key="2">
    <source>
        <dbReference type="EMBL" id="VTJ61425.1"/>
    </source>
</evidence>
<feature type="non-terminal residue" evidence="2">
    <location>
        <position position="67"/>
    </location>
</feature>
<dbReference type="Proteomes" id="UP000335636">
    <property type="component" value="Unassembled WGS sequence"/>
</dbReference>
<gene>
    <name evidence="2" type="ORF">MONAX_5E039798</name>
</gene>
<accession>A0A5E4AWB3</accession>
<reference evidence="2" key="1">
    <citation type="submission" date="2019-04" db="EMBL/GenBank/DDBJ databases">
        <authorList>
            <person name="Alioto T."/>
            <person name="Alioto T."/>
        </authorList>
    </citation>
    <scope>NUCLEOTIDE SEQUENCE [LARGE SCALE GENOMIC DNA]</scope>
</reference>
<evidence type="ECO:0000313" key="3">
    <source>
        <dbReference type="Proteomes" id="UP000335636"/>
    </source>
</evidence>
<feature type="non-terminal residue" evidence="2">
    <location>
        <position position="1"/>
    </location>
</feature>
<dbReference type="EMBL" id="CABDUW010000175">
    <property type="protein sequence ID" value="VTJ61425.1"/>
    <property type="molecule type" value="Genomic_DNA"/>
</dbReference>
<feature type="region of interest" description="Disordered" evidence="1">
    <location>
        <begin position="1"/>
        <end position="33"/>
    </location>
</feature>
<feature type="compositionally biased region" description="Gly residues" evidence="1">
    <location>
        <begin position="1"/>
        <end position="19"/>
    </location>
</feature>
<evidence type="ECO:0000256" key="1">
    <source>
        <dbReference type="SAM" id="MobiDB-lite"/>
    </source>
</evidence>
<keyword evidence="3" id="KW-1185">Reference proteome</keyword>
<dbReference type="AlphaFoldDB" id="A0A5E4AWB3"/>